<organism evidence="2 3">
    <name type="scientific">Burkholderia pyrrocinia</name>
    <name type="common">Pseudomonas pyrrocinia</name>
    <dbReference type="NCBI Taxonomy" id="60550"/>
    <lineage>
        <taxon>Bacteria</taxon>
        <taxon>Pseudomonadati</taxon>
        <taxon>Pseudomonadota</taxon>
        <taxon>Betaproteobacteria</taxon>
        <taxon>Burkholderiales</taxon>
        <taxon>Burkholderiaceae</taxon>
        <taxon>Burkholderia</taxon>
        <taxon>Burkholderia cepacia complex</taxon>
    </lineage>
</organism>
<keyword evidence="1" id="KW-0732">Signal</keyword>
<gene>
    <name evidence="2" type="ORF">CUJ89_35595</name>
</gene>
<protein>
    <submittedName>
        <fullName evidence="2">DUF4148 domain-containing protein</fullName>
    </submittedName>
</protein>
<dbReference type="OrthoDB" id="9033424at2"/>
<feature type="signal peptide" evidence="1">
    <location>
        <begin position="1"/>
        <end position="21"/>
    </location>
</feature>
<evidence type="ECO:0000313" key="3">
    <source>
        <dbReference type="Proteomes" id="UP000253104"/>
    </source>
</evidence>
<accession>A0A2Z5N9E9</accession>
<proteinExistence type="predicted"/>
<sequence>MNTFKITFALAALAMTASAHAASPVDSISGNFDAQTANQWAPVAMASMAKTRAEVRQELTLARQNGEIEAIRKLYSGH</sequence>
<dbReference type="RefSeq" id="WP_114182113.1">
    <property type="nucleotide sequence ID" value="NZ_CP024904.1"/>
</dbReference>
<dbReference type="AlphaFoldDB" id="A0A2Z5N9E9"/>
<evidence type="ECO:0000256" key="1">
    <source>
        <dbReference type="SAM" id="SignalP"/>
    </source>
</evidence>
<evidence type="ECO:0000313" key="2">
    <source>
        <dbReference type="EMBL" id="AXF25750.1"/>
    </source>
</evidence>
<dbReference type="Pfam" id="PF13663">
    <property type="entry name" value="DUF4148"/>
    <property type="match status" value="1"/>
</dbReference>
<name>A0A2Z5N9E9_BURPY</name>
<dbReference type="Proteomes" id="UP000253104">
    <property type="component" value="Chromosome mHSR5_C"/>
</dbReference>
<dbReference type="InterPro" id="IPR025421">
    <property type="entry name" value="DUF4148"/>
</dbReference>
<feature type="chain" id="PRO_5016351786" evidence="1">
    <location>
        <begin position="22"/>
        <end position="78"/>
    </location>
</feature>
<reference evidence="2 3" key="1">
    <citation type="journal article" date="2018" name="ISME J.">
        <title>Involvement of Burkholderiaceae and sulfurous volatiles in disease-suppressive soils.</title>
        <authorList>
            <person name="Carrion V.J."/>
            <person name="Cordovez V."/>
            <person name="Tyc O."/>
            <person name="Etalo D.W."/>
            <person name="de Bruijn I."/>
            <person name="de Jager V.C."/>
            <person name="Medema M.H."/>
            <person name="Eberl L."/>
            <person name="Raaijmakers J.M."/>
        </authorList>
    </citation>
    <scope>NUCLEOTIDE SEQUENCE [LARGE SCALE GENOMIC DNA]</scope>
    <source>
        <strain evidence="3">mHSR5</strain>
    </source>
</reference>
<dbReference type="EMBL" id="CP024904">
    <property type="protein sequence ID" value="AXF25750.1"/>
    <property type="molecule type" value="Genomic_DNA"/>
</dbReference>